<gene>
    <name evidence="1" type="ORF">Cflav_PD3120</name>
</gene>
<evidence type="ECO:0000313" key="1">
    <source>
        <dbReference type="EMBL" id="EEF60061.1"/>
    </source>
</evidence>
<dbReference type="AlphaFoldDB" id="B9XJK0"/>
<evidence type="ECO:0000313" key="2">
    <source>
        <dbReference type="Proteomes" id="UP000003688"/>
    </source>
</evidence>
<proteinExistence type="predicted"/>
<reference evidence="1 2" key="1">
    <citation type="journal article" date="2011" name="J. Bacteriol.">
        <title>Genome sequence of 'Pedosphaera parvula' Ellin514, an aerobic Verrucomicrobial isolate from pasture soil.</title>
        <authorList>
            <person name="Kant R."/>
            <person name="van Passel M.W."/>
            <person name="Sangwan P."/>
            <person name="Palva A."/>
            <person name="Lucas S."/>
            <person name="Copeland A."/>
            <person name="Lapidus A."/>
            <person name="Glavina Del Rio T."/>
            <person name="Dalin E."/>
            <person name="Tice H."/>
            <person name="Bruce D."/>
            <person name="Goodwin L."/>
            <person name="Pitluck S."/>
            <person name="Chertkov O."/>
            <person name="Larimer F.W."/>
            <person name="Land M.L."/>
            <person name="Hauser L."/>
            <person name="Brettin T.S."/>
            <person name="Detter J.C."/>
            <person name="Han S."/>
            <person name="de Vos W.M."/>
            <person name="Janssen P.H."/>
            <person name="Smidt H."/>
        </authorList>
    </citation>
    <scope>NUCLEOTIDE SEQUENCE [LARGE SCALE GENOMIC DNA]</scope>
    <source>
        <strain evidence="1 2">Ellin514</strain>
    </source>
</reference>
<keyword evidence="2" id="KW-1185">Reference proteome</keyword>
<organism evidence="1 2">
    <name type="scientific">Pedosphaera parvula (strain Ellin514)</name>
    <dbReference type="NCBI Taxonomy" id="320771"/>
    <lineage>
        <taxon>Bacteria</taxon>
        <taxon>Pseudomonadati</taxon>
        <taxon>Verrucomicrobiota</taxon>
        <taxon>Pedosphaerae</taxon>
        <taxon>Pedosphaerales</taxon>
        <taxon>Pedosphaeraceae</taxon>
        <taxon>Pedosphaera</taxon>
    </lineage>
</organism>
<accession>B9XJK0</accession>
<name>B9XJK0_PEDPL</name>
<dbReference type="Proteomes" id="UP000003688">
    <property type="component" value="Unassembled WGS sequence"/>
</dbReference>
<dbReference type="EMBL" id="ABOX02000021">
    <property type="protein sequence ID" value="EEF60061.1"/>
    <property type="molecule type" value="Genomic_DNA"/>
</dbReference>
<dbReference type="STRING" id="320771.Cflav_PD3120"/>
<protein>
    <submittedName>
        <fullName evidence="1">Uncharacterized protein</fullName>
    </submittedName>
</protein>
<comment type="caution">
    <text evidence="1">The sequence shown here is derived from an EMBL/GenBank/DDBJ whole genome shotgun (WGS) entry which is preliminary data.</text>
</comment>
<sequence precursor="true">MVRVVFLGLLVAYASGGKGTSSEGKYESRCPGCYAIEDGCWDGLDRGPLSWERFGTLVARGNQIRLTPDAA</sequence>